<dbReference type="Pfam" id="PF00722">
    <property type="entry name" value="Glyco_hydro_16"/>
    <property type="match status" value="1"/>
</dbReference>
<dbReference type="AlphaFoldDB" id="A0A9W9CWK9"/>
<sequence length="371" mass="41964">MVDPSSGRNSAADAMRSRKRFVSYRLRGEYEKPWLQDPKFKRTKINNYIIWGFMALGVAAAGAVAFLQIRGSLPTEMCPVYEDEFQDGKLDDSKWNYEVALDGFGTGSFDWTTTDSSNVYVDGKGLHIVPTLTNETTSITSDQLYNGYTLNLTTEGTCTETSVSSCSIRSNSTLGNMIPPVRSARINTMGKVGLRYGRVEVKAKVPKGDWLWPAIWMMPLDSVYGEWPKSGEIDIMESRGNSVDYPGGRNVFYSTLHWGTSSTTDAYWKTQKVRTMRRGDFSNSYYTYGMEWDEKYIYTYFESRLTQVLYTNFYANDPLWNRGDFSATSVNNTLATNPWEISNSTSGNAPFDQEFYLILNVAVGARNGWFA</sequence>
<dbReference type="EMBL" id="JAPEVB010000003">
    <property type="protein sequence ID" value="KAJ4391263.1"/>
    <property type="molecule type" value="Genomic_DNA"/>
</dbReference>
<accession>A0A9W9CWK9</accession>
<comment type="caution">
    <text evidence="4">The sequence shown here is derived from an EMBL/GenBank/DDBJ whole genome shotgun (WGS) entry which is preliminary data.</text>
</comment>
<proteinExistence type="inferred from homology"/>
<reference evidence="4" key="1">
    <citation type="submission" date="2022-10" db="EMBL/GenBank/DDBJ databases">
        <title>Tapping the CABI collections for fungal endophytes: first genome assemblies for Collariella, Neodidymelliopsis, Ascochyta clinopodiicola, Didymella pomorum, Didymosphaeria variabile, Neocosmospora piperis and Neocucurbitaria cava.</title>
        <authorList>
            <person name="Hill R."/>
        </authorList>
    </citation>
    <scope>NUCLEOTIDE SEQUENCE</scope>
    <source>
        <strain evidence="4">IMI 355082</strain>
    </source>
</reference>
<dbReference type="Proteomes" id="UP001140453">
    <property type="component" value="Unassembled WGS sequence"/>
</dbReference>
<dbReference type="SUPFAM" id="SSF49899">
    <property type="entry name" value="Concanavalin A-like lectins/glucanases"/>
    <property type="match status" value="1"/>
</dbReference>
<feature type="domain" description="GH16" evidence="3">
    <location>
        <begin position="109"/>
        <end position="371"/>
    </location>
</feature>
<dbReference type="PANTHER" id="PTHR10963">
    <property type="entry name" value="GLYCOSYL HYDROLASE-RELATED"/>
    <property type="match status" value="1"/>
</dbReference>
<dbReference type="InterPro" id="IPR013320">
    <property type="entry name" value="ConA-like_dom_sf"/>
</dbReference>
<dbReference type="OrthoDB" id="4781at2759"/>
<dbReference type="InterPro" id="IPR050546">
    <property type="entry name" value="Glycosyl_Hydrlase_16"/>
</dbReference>
<name>A0A9W9CWK9_9PEZI</name>
<protein>
    <recommendedName>
        <fullName evidence="3">GH16 domain-containing protein</fullName>
    </recommendedName>
</protein>
<evidence type="ECO:0000313" key="5">
    <source>
        <dbReference type="Proteomes" id="UP001140453"/>
    </source>
</evidence>
<keyword evidence="5" id="KW-1185">Reference proteome</keyword>
<organism evidence="4 5">
    <name type="scientific">Gnomoniopsis smithogilvyi</name>
    <dbReference type="NCBI Taxonomy" id="1191159"/>
    <lineage>
        <taxon>Eukaryota</taxon>
        <taxon>Fungi</taxon>
        <taxon>Dikarya</taxon>
        <taxon>Ascomycota</taxon>
        <taxon>Pezizomycotina</taxon>
        <taxon>Sordariomycetes</taxon>
        <taxon>Sordariomycetidae</taxon>
        <taxon>Diaporthales</taxon>
        <taxon>Gnomoniaceae</taxon>
        <taxon>Gnomoniopsis</taxon>
    </lineage>
</organism>
<keyword evidence="2" id="KW-1133">Transmembrane helix</keyword>
<keyword evidence="2" id="KW-0812">Transmembrane</keyword>
<feature type="transmembrane region" description="Helical" evidence="2">
    <location>
        <begin position="48"/>
        <end position="69"/>
    </location>
</feature>
<keyword evidence="2" id="KW-0472">Membrane</keyword>
<dbReference type="PROSITE" id="PS51762">
    <property type="entry name" value="GH16_2"/>
    <property type="match status" value="1"/>
</dbReference>
<dbReference type="PANTHER" id="PTHR10963:SF55">
    <property type="entry name" value="GLYCOSIDE HYDROLASE FAMILY 16 PROTEIN"/>
    <property type="match status" value="1"/>
</dbReference>
<evidence type="ECO:0000256" key="2">
    <source>
        <dbReference type="SAM" id="Phobius"/>
    </source>
</evidence>
<dbReference type="GO" id="GO:0005975">
    <property type="term" value="P:carbohydrate metabolic process"/>
    <property type="evidence" value="ECO:0007669"/>
    <property type="project" value="InterPro"/>
</dbReference>
<comment type="similarity">
    <text evidence="1">Belongs to the glycosyl hydrolase 16 family.</text>
</comment>
<dbReference type="Gene3D" id="2.60.120.200">
    <property type="match status" value="1"/>
</dbReference>
<evidence type="ECO:0000313" key="4">
    <source>
        <dbReference type="EMBL" id="KAJ4391263.1"/>
    </source>
</evidence>
<evidence type="ECO:0000259" key="3">
    <source>
        <dbReference type="PROSITE" id="PS51762"/>
    </source>
</evidence>
<dbReference type="InterPro" id="IPR000757">
    <property type="entry name" value="Beta-glucanase-like"/>
</dbReference>
<gene>
    <name evidence="4" type="ORF">N0V93_004880</name>
</gene>
<dbReference type="GO" id="GO:0004553">
    <property type="term" value="F:hydrolase activity, hydrolyzing O-glycosyl compounds"/>
    <property type="evidence" value="ECO:0007669"/>
    <property type="project" value="InterPro"/>
</dbReference>
<evidence type="ECO:0000256" key="1">
    <source>
        <dbReference type="ARBA" id="ARBA00006865"/>
    </source>
</evidence>